<protein>
    <recommendedName>
        <fullName evidence="4">Transaldolase</fullName>
    </recommendedName>
</protein>
<gene>
    <name evidence="2" type="ORF">A2903_02800</name>
</gene>
<reference evidence="2 3" key="1">
    <citation type="journal article" date="2016" name="Nat. Commun.">
        <title>Thousands of microbial genomes shed light on interconnected biogeochemical processes in an aquifer system.</title>
        <authorList>
            <person name="Anantharaman K."/>
            <person name="Brown C.T."/>
            <person name="Hug L.A."/>
            <person name="Sharon I."/>
            <person name="Castelle C.J."/>
            <person name="Probst A.J."/>
            <person name="Thomas B.C."/>
            <person name="Singh A."/>
            <person name="Wilkins M.J."/>
            <person name="Karaoz U."/>
            <person name="Brodie E.L."/>
            <person name="Williams K.H."/>
            <person name="Hubbard S.S."/>
            <person name="Banfield J.F."/>
        </authorList>
    </citation>
    <scope>NUCLEOTIDE SEQUENCE [LARGE SCALE GENOMIC DNA]</scope>
</reference>
<keyword evidence="1" id="KW-0704">Schiff base</keyword>
<dbReference type="InterPro" id="IPR001585">
    <property type="entry name" value="TAL/FSA"/>
</dbReference>
<comment type="caution">
    <text evidence="2">The sequence shown here is derived from an EMBL/GenBank/DDBJ whole genome shotgun (WGS) entry which is preliminary data.</text>
</comment>
<evidence type="ECO:0008006" key="4">
    <source>
        <dbReference type="Google" id="ProtNLM"/>
    </source>
</evidence>
<sequence>MQIHTKKTKLFLDSVIYDEIKKYSWIISGVTTTPTFFNRDKVNFDEFATQLRSDYPDLELHVEALGNNSMETEKELKTILNKPWFSINKVVIKIPVSFDNLKIVSKYSKNGVKFNTHLVFTPCQAYLAVLAGSTYVCPLIGRYADNVSKFFGRNLHGGEDDITNKVLVDILNVVDNGQDKRVGVMASSIRTVGDFCNAVMAGSDIVTVPTNVLEDSIKNEYTDQGILTLLESVNVK</sequence>
<dbReference type="SUPFAM" id="SSF51569">
    <property type="entry name" value="Aldolase"/>
    <property type="match status" value="1"/>
</dbReference>
<dbReference type="InterPro" id="IPR013785">
    <property type="entry name" value="Aldolase_TIM"/>
</dbReference>
<dbReference type="AlphaFoldDB" id="A0A1F6WN29"/>
<evidence type="ECO:0000313" key="3">
    <source>
        <dbReference type="Proteomes" id="UP000178184"/>
    </source>
</evidence>
<evidence type="ECO:0000313" key="2">
    <source>
        <dbReference type="EMBL" id="OGI83278.1"/>
    </source>
</evidence>
<dbReference type="STRING" id="1801764.A2903_02800"/>
<dbReference type="PANTHER" id="PTHR10683">
    <property type="entry name" value="TRANSALDOLASE"/>
    <property type="match status" value="1"/>
</dbReference>
<dbReference type="Proteomes" id="UP000178184">
    <property type="component" value="Unassembled WGS sequence"/>
</dbReference>
<organism evidence="2 3">
    <name type="scientific">Candidatus Nomurabacteria bacterium RIFCSPLOWO2_01_FULL_33_17</name>
    <dbReference type="NCBI Taxonomy" id="1801764"/>
    <lineage>
        <taxon>Bacteria</taxon>
        <taxon>Candidatus Nomuraibacteriota</taxon>
    </lineage>
</organism>
<dbReference type="Pfam" id="PF00923">
    <property type="entry name" value="TAL_FSA"/>
    <property type="match status" value="1"/>
</dbReference>
<name>A0A1F6WN29_9BACT</name>
<evidence type="ECO:0000256" key="1">
    <source>
        <dbReference type="ARBA" id="ARBA00023270"/>
    </source>
</evidence>
<dbReference type="PANTHER" id="PTHR10683:SF40">
    <property type="entry name" value="FRUCTOSE-6-PHOSPHATE ALDOLASE 1-RELATED"/>
    <property type="match status" value="1"/>
</dbReference>
<dbReference type="Gene3D" id="3.20.20.70">
    <property type="entry name" value="Aldolase class I"/>
    <property type="match status" value="1"/>
</dbReference>
<dbReference type="GO" id="GO:0005975">
    <property type="term" value="P:carbohydrate metabolic process"/>
    <property type="evidence" value="ECO:0007669"/>
    <property type="project" value="InterPro"/>
</dbReference>
<proteinExistence type="predicted"/>
<accession>A0A1F6WN29</accession>
<dbReference type="EMBL" id="MFUO01000031">
    <property type="protein sequence ID" value="OGI83278.1"/>
    <property type="molecule type" value="Genomic_DNA"/>
</dbReference>